<name>A0ABR2KD48_9EUKA</name>
<feature type="domain" description="A-kinase anchor protein 7-like phosphoesterase" evidence="1">
    <location>
        <begin position="213"/>
        <end position="398"/>
    </location>
</feature>
<reference evidence="2 3" key="1">
    <citation type="submission" date="2024-04" db="EMBL/GenBank/DDBJ databases">
        <title>Tritrichomonas musculus Genome.</title>
        <authorList>
            <person name="Alves-Ferreira E."/>
            <person name="Grigg M."/>
            <person name="Lorenzi H."/>
            <person name="Galac M."/>
        </authorList>
    </citation>
    <scope>NUCLEOTIDE SEQUENCE [LARGE SCALE GENOMIC DNA]</scope>
    <source>
        <strain evidence="2 3">EAF2021</strain>
    </source>
</reference>
<accession>A0ABR2KD48</accession>
<dbReference type="Pfam" id="PF10469">
    <property type="entry name" value="AKAP7_NLS"/>
    <property type="match status" value="1"/>
</dbReference>
<evidence type="ECO:0000259" key="1">
    <source>
        <dbReference type="Pfam" id="PF10469"/>
    </source>
</evidence>
<evidence type="ECO:0000313" key="2">
    <source>
        <dbReference type="EMBL" id="KAK8889057.1"/>
    </source>
</evidence>
<dbReference type="InterPro" id="IPR009097">
    <property type="entry name" value="Cyclic_Pdiesterase"/>
</dbReference>
<dbReference type="EMBL" id="JAPFFF010000005">
    <property type="protein sequence ID" value="KAK8889057.1"/>
    <property type="molecule type" value="Genomic_DNA"/>
</dbReference>
<keyword evidence="3" id="KW-1185">Reference proteome</keyword>
<sequence length="423" mass="49347">MTNKTEIDDEIAYRGRNSKFSRWYCEPCHANKDNIIDLCEELTKNQNGRGSVKLDFYIKSRQYSNGMYSIAIFQVINNVPPENLEEDQIDENHLSIDSIVYAKLADQCDDEKEAISYGNYKIDDSFIDYLCLFDQLQEKLRNINVNNRLKPLEDNELSFPKKIFSGLKSTIPLRIGKVIPKEVGDRYVFTYSEESEKNYILKNFEYFASKTPFTHFLALPIAPNFPEWTAAMKTILARWDVNVRNTINRTHLTLALFVINNDDELNLVNQIASETINEIQWPEDNILKTPKLGYFGSSKNATILFIEPEKNEFVEALSKFIISFVSKLSDHGFSYVEEDSKALHVTMIRPNFVTKGRTFNPTKYLEDFGPDELPPIHIQELRLVQRFIYDDDDFYKTHFHYSLYKSKQENTNDKEHNEESNGM</sequence>
<gene>
    <name evidence="2" type="ORF">M9Y10_033800</name>
</gene>
<protein>
    <recommendedName>
        <fullName evidence="1">A-kinase anchor protein 7-like phosphoesterase domain-containing protein</fullName>
    </recommendedName>
</protein>
<dbReference type="Gene3D" id="3.90.1140.10">
    <property type="entry name" value="Cyclic phosphodiesterase"/>
    <property type="match status" value="1"/>
</dbReference>
<dbReference type="InterPro" id="IPR019510">
    <property type="entry name" value="AKAP7-like_phosphoesterase"/>
</dbReference>
<proteinExistence type="predicted"/>
<dbReference type="Proteomes" id="UP001470230">
    <property type="component" value="Unassembled WGS sequence"/>
</dbReference>
<organism evidence="2 3">
    <name type="scientific">Tritrichomonas musculus</name>
    <dbReference type="NCBI Taxonomy" id="1915356"/>
    <lineage>
        <taxon>Eukaryota</taxon>
        <taxon>Metamonada</taxon>
        <taxon>Parabasalia</taxon>
        <taxon>Tritrichomonadida</taxon>
        <taxon>Tritrichomonadidae</taxon>
        <taxon>Tritrichomonas</taxon>
    </lineage>
</organism>
<evidence type="ECO:0000313" key="3">
    <source>
        <dbReference type="Proteomes" id="UP001470230"/>
    </source>
</evidence>
<comment type="caution">
    <text evidence="2">The sequence shown here is derived from an EMBL/GenBank/DDBJ whole genome shotgun (WGS) entry which is preliminary data.</text>
</comment>
<dbReference type="SUPFAM" id="SSF55144">
    <property type="entry name" value="LigT-like"/>
    <property type="match status" value="1"/>
</dbReference>